<evidence type="ECO:0000313" key="1">
    <source>
        <dbReference type="EMBL" id="OWJ74277.1"/>
    </source>
</evidence>
<organism evidence="1 2">
    <name type="scientific">Haematobacter missouriensis</name>
    <dbReference type="NCBI Taxonomy" id="366616"/>
    <lineage>
        <taxon>Bacteria</taxon>
        <taxon>Pseudomonadati</taxon>
        <taxon>Pseudomonadota</taxon>
        <taxon>Alphaproteobacteria</taxon>
        <taxon>Rhodobacterales</taxon>
        <taxon>Paracoccaceae</taxon>
        <taxon>Haematobacter</taxon>
    </lineage>
</organism>
<proteinExistence type="predicted"/>
<gene>
    <name evidence="1" type="ORF">CDV53_13975</name>
</gene>
<protein>
    <submittedName>
        <fullName evidence="1">Uncharacterized protein</fullName>
    </submittedName>
</protein>
<name>A0ABX3ZR93_9RHOB</name>
<comment type="caution">
    <text evidence="1">The sequence shown here is derived from an EMBL/GenBank/DDBJ whole genome shotgun (WGS) entry which is preliminary data.</text>
</comment>
<dbReference type="Proteomes" id="UP000214673">
    <property type="component" value="Unassembled WGS sequence"/>
</dbReference>
<sequence length="63" mass="5991">MAVGAGVPPNVAAGTVTANPAVSEGIAGLVMTYGSTSVLAGAAVNDMLSLADPALFVTVTVTT</sequence>
<keyword evidence="2" id="KW-1185">Reference proteome</keyword>
<accession>A0ABX3ZR93</accession>
<dbReference type="EMBL" id="NIPV01000077">
    <property type="protein sequence ID" value="OWJ74277.1"/>
    <property type="molecule type" value="Genomic_DNA"/>
</dbReference>
<evidence type="ECO:0000313" key="2">
    <source>
        <dbReference type="Proteomes" id="UP000214673"/>
    </source>
</evidence>
<reference evidence="1 2" key="1">
    <citation type="submission" date="2016-11" db="EMBL/GenBank/DDBJ databases">
        <title>Comparison of Traditional DNA-DNA Hybridization with In Silico Genomic Analysis.</title>
        <authorList>
            <person name="Nicholson A.C."/>
            <person name="Sammons S."/>
            <person name="Humrighouse B.W."/>
            <person name="Graziano J."/>
            <person name="Lasker B."/>
            <person name="Whitney A.M."/>
            <person name="Mcquiston J.R."/>
        </authorList>
    </citation>
    <scope>NUCLEOTIDE SEQUENCE [LARGE SCALE GENOMIC DNA]</scope>
    <source>
        <strain evidence="1 2">H1892</strain>
    </source>
</reference>